<name>A0A2L1GP25_9BACT</name>
<dbReference type="PANTHER" id="PTHR21367">
    <property type="entry name" value="ARGININE-TRNA-PROTEIN TRANSFERASE 1"/>
    <property type="match status" value="1"/>
</dbReference>
<organism evidence="7 8">
    <name type="scientific">Desulfobulbus oralis</name>
    <dbReference type="NCBI Taxonomy" id="1986146"/>
    <lineage>
        <taxon>Bacteria</taxon>
        <taxon>Pseudomonadati</taxon>
        <taxon>Thermodesulfobacteriota</taxon>
        <taxon>Desulfobulbia</taxon>
        <taxon>Desulfobulbales</taxon>
        <taxon>Desulfobulbaceae</taxon>
        <taxon>Desulfobulbus</taxon>
    </lineage>
</organism>
<keyword evidence="3" id="KW-0012">Acyltransferase</keyword>
<dbReference type="Proteomes" id="UP000239867">
    <property type="component" value="Chromosome"/>
</dbReference>
<dbReference type="NCBIfam" id="NF002346">
    <property type="entry name" value="PRK01305.2-3"/>
    <property type="match status" value="1"/>
</dbReference>
<dbReference type="GO" id="GO:0005737">
    <property type="term" value="C:cytoplasm"/>
    <property type="evidence" value="ECO:0007669"/>
    <property type="project" value="TreeGrafter"/>
</dbReference>
<dbReference type="GO" id="GO:0004057">
    <property type="term" value="F:arginyl-tRNA--protein transferase activity"/>
    <property type="evidence" value="ECO:0007669"/>
    <property type="project" value="InterPro"/>
</dbReference>
<keyword evidence="8" id="KW-1185">Reference proteome</keyword>
<sequence length="254" mass="29036">MQGRASVPADSGRPGAAGTPVPPLDPGLVQRFGLIFSRCPYGFDQPAVYHQAGFMHLNSQTMGALLENGYRRNGNHMYTMHCPGCRGCVSIRLDPAQFRPNRNQKRVWRKNQDIVVQPGPLLMSREHLSLLDKFLRIRFHNQDSQAESYYSQFFLTTISPCFELRYWADGVLVGVAIVDATPEWLNAVYFYFDPDQGWRSPGTFNILNLVHFCRQHGIPKLYLGYCIEGLLAMAYKKAFRPHELLLQGQWRRIA</sequence>
<dbReference type="InterPro" id="IPR016181">
    <property type="entry name" value="Acyl_CoA_acyltransferase"/>
</dbReference>
<protein>
    <submittedName>
        <fullName evidence="7">Arginyltransferase</fullName>
    </submittedName>
</protein>
<accession>A0A2L1GP25</accession>
<evidence type="ECO:0000259" key="6">
    <source>
        <dbReference type="Pfam" id="PF04377"/>
    </source>
</evidence>
<dbReference type="SUPFAM" id="SSF55729">
    <property type="entry name" value="Acyl-CoA N-acyltransferases (Nat)"/>
    <property type="match status" value="1"/>
</dbReference>
<dbReference type="PIRSF" id="PIRSF037208">
    <property type="entry name" value="ATE_pro_prd"/>
    <property type="match status" value="1"/>
</dbReference>
<evidence type="ECO:0000313" key="7">
    <source>
        <dbReference type="EMBL" id="AVD71422.1"/>
    </source>
</evidence>
<evidence type="ECO:0000256" key="3">
    <source>
        <dbReference type="ARBA" id="ARBA00023315"/>
    </source>
</evidence>
<feature type="region of interest" description="Disordered" evidence="4">
    <location>
        <begin position="1"/>
        <end position="23"/>
    </location>
</feature>
<dbReference type="AlphaFoldDB" id="A0A2L1GP25"/>
<keyword evidence="1" id="KW-0963">Cytoplasm</keyword>
<dbReference type="Pfam" id="PF04377">
    <property type="entry name" value="ATE_C"/>
    <property type="match status" value="1"/>
</dbReference>
<dbReference type="GO" id="GO:0008914">
    <property type="term" value="F:leucyl-tRNA--protein transferase activity"/>
    <property type="evidence" value="ECO:0007669"/>
    <property type="project" value="InterPro"/>
</dbReference>
<dbReference type="InterPro" id="IPR007471">
    <property type="entry name" value="N-end_Aminoacyl_Trfase_N"/>
</dbReference>
<dbReference type="PANTHER" id="PTHR21367:SF1">
    <property type="entry name" value="ARGINYL-TRNA--PROTEIN TRANSFERASE 1"/>
    <property type="match status" value="1"/>
</dbReference>
<evidence type="ECO:0000259" key="5">
    <source>
        <dbReference type="Pfam" id="PF04376"/>
    </source>
</evidence>
<dbReference type="Pfam" id="PF04376">
    <property type="entry name" value="ATE_N"/>
    <property type="match status" value="1"/>
</dbReference>
<gene>
    <name evidence="7" type="ORF">CAY53_08035</name>
</gene>
<reference evidence="7 8" key="1">
    <citation type="journal article" date="2018" name="MBio">
        <title>Insights into the evolution of host association through the isolation and characterization of a novel human periodontal pathobiont, Desulfobulbus oralis.</title>
        <authorList>
            <person name="Cross K.L."/>
            <person name="Chirania P."/>
            <person name="Xiong W."/>
            <person name="Beall C.J."/>
            <person name="Elkins J.G."/>
            <person name="Giannone R.J."/>
            <person name="Griffen A.L."/>
            <person name="Guss A.M."/>
            <person name="Hettich R.L."/>
            <person name="Joshi S.S."/>
            <person name="Mokrzan E.M."/>
            <person name="Martin R.K."/>
            <person name="Zhulin I.B."/>
            <person name="Leys E.J."/>
            <person name="Podar M."/>
        </authorList>
    </citation>
    <scope>NUCLEOTIDE SEQUENCE [LARGE SCALE GENOMIC DNA]</scope>
    <source>
        <strain evidence="7 8">ORNL</strain>
    </source>
</reference>
<dbReference type="InterPro" id="IPR017138">
    <property type="entry name" value="Asp_Glu_LeuTrfase"/>
</dbReference>
<evidence type="ECO:0000313" key="8">
    <source>
        <dbReference type="Proteomes" id="UP000239867"/>
    </source>
</evidence>
<dbReference type="KEGG" id="deo:CAY53_08035"/>
<keyword evidence="2 7" id="KW-0808">Transferase</keyword>
<evidence type="ECO:0000256" key="2">
    <source>
        <dbReference type="ARBA" id="ARBA00022679"/>
    </source>
</evidence>
<dbReference type="InterPro" id="IPR007472">
    <property type="entry name" value="N-end_Aminoacyl_Trfase_C"/>
</dbReference>
<evidence type="ECO:0000256" key="1">
    <source>
        <dbReference type="ARBA" id="ARBA00022490"/>
    </source>
</evidence>
<dbReference type="EMBL" id="CP021255">
    <property type="protein sequence ID" value="AVD71422.1"/>
    <property type="molecule type" value="Genomic_DNA"/>
</dbReference>
<feature type="domain" description="N-end aminoacyl transferase N-terminal" evidence="5">
    <location>
        <begin position="38"/>
        <end position="106"/>
    </location>
</feature>
<proteinExistence type="predicted"/>
<evidence type="ECO:0000256" key="4">
    <source>
        <dbReference type="SAM" id="MobiDB-lite"/>
    </source>
</evidence>
<dbReference type="OrthoDB" id="9782022at2"/>
<dbReference type="InterPro" id="IPR030700">
    <property type="entry name" value="N-end_Aminoacyl_Trfase"/>
</dbReference>
<dbReference type="GO" id="GO:0071596">
    <property type="term" value="P:ubiquitin-dependent protein catabolic process via the N-end rule pathway"/>
    <property type="evidence" value="ECO:0007669"/>
    <property type="project" value="InterPro"/>
</dbReference>
<dbReference type="RefSeq" id="WP_104936684.1">
    <property type="nucleotide sequence ID" value="NZ_CP021255.1"/>
</dbReference>
<feature type="domain" description="N-end rule aminoacyl transferase C-terminal" evidence="6">
    <location>
        <begin position="126"/>
        <end position="245"/>
    </location>
</feature>